<dbReference type="Pfam" id="PF13279">
    <property type="entry name" value="4HBT_2"/>
    <property type="match status" value="1"/>
</dbReference>
<dbReference type="Gene3D" id="3.10.129.10">
    <property type="entry name" value="Hotdog Thioesterase"/>
    <property type="match status" value="1"/>
</dbReference>
<evidence type="ECO:0000256" key="2">
    <source>
        <dbReference type="ARBA" id="ARBA00022801"/>
    </source>
</evidence>
<reference evidence="3 4" key="1">
    <citation type="submission" date="2017-08" db="EMBL/GenBank/DDBJ databases">
        <title>Reclassification of Bisgaard taxon 37 and 44.</title>
        <authorList>
            <person name="Christensen H."/>
        </authorList>
    </citation>
    <scope>NUCLEOTIDE SEQUENCE [LARGE SCALE GENOMIC DNA]</scope>
    <source>
        <strain evidence="3 4">111</strain>
    </source>
</reference>
<dbReference type="PANTHER" id="PTHR31793:SF27">
    <property type="entry name" value="NOVEL THIOESTERASE SUPERFAMILY DOMAIN AND SAPOSIN A-TYPE DOMAIN CONTAINING PROTEIN (0610012H03RIK)"/>
    <property type="match status" value="1"/>
</dbReference>
<dbReference type="EMBL" id="NRJG01000028">
    <property type="protein sequence ID" value="RIY39711.1"/>
    <property type="molecule type" value="Genomic_DNA"/>
</dbReference>
<dbReference type="RefSeq" id="WP_119530285.1">
    <property type="nucleotide sequence ID" value="NZ_JBHSSP010000037.1"/>
</dbReference>
<dbReference type="PIRSF" id="PIRSF003230">
    <property type="entry name" value="YbgC"/>
    <property type="match status" value="1"/>
</dbReference>
<dbReference type="OrthoDB" id="9800856at2"/>
<organism evidence="3 4">
    <name type="scientific">Psittacicella hinzii</name>
    <dbReference type="NCBI Taxonomy" id="2028575"/>
    <lineage>
        <taxon>Bacteria</taxon>
        <taxon>Pseudomonadati</taxon>
        <taxon>Pseudomonadota</taxon>
        <taxon>Gammaproteobacteria</taxon>
        <taxon>Pasteurellales</taxon>
        <taxon>Psittacicellaceae</taxon>
        <taxon>Psittacicella</taxon>
    </lineage>
</organism>
<dbReference type="InterPro" id="IPR006684">
    <property type="entry name" value="YbgC/YbaW"/>
</dbReference>
<proteinExistence type="inferred from homology"/>
<gene>
    <name evidence="3" type="ORF">CKF58_01825</name>
</gene>
<dbReference type="CDD" id="cd00586">
    <property type="entry name" value="4HBT"/>
    <property type="match status" value="1"/>
</dbReference>
<sequence>MLKSKKHVYATHSSEYQIQFFDTDAMGIMWHGNYVKYLEMARCAFLDQINYSYDVMEHQGYGWPVVQVNIKYVKPTVFKQKIKIIVQLVEYESSLKFDYLILDAQTGTRLTKASTMQVAVSLDTQELQLQTPESLRRVVEAYPEFKPAQA</sequence>
<dbReference type="Proteomes" id="UP000265916">
    <property type="component" value="Unassembled WGS sequence"/>
</dbReference>
<comment type="caution">
    <text evidence="3">The sequence shown here is derived from an EMBL/GenBank/DDBJ whole genome shotgun (WGS) entry which is preliminary data.</text>
</comment>
<accession>A0A3A1YQA5</accession>
<dbReference type="AlphaFoldDB" id="A0A3A1YQA5"/>
<dbReference type="InterPro" id="IPR050563">
    <property type="entry name" value="4-hydroxybenzoyl-CoA_TE"/>
</dbReference>
<protein>
    <submittedName>
        <fullName evidence="3">Thioesterase</fullName>
    </submittedName>
</protein>
<evidence type="ECO:0000313" key="3">
    <source>
        <dbReference type="EMBL" id="RIY39711.1"/>
    </source>
</evidence>
<evidence type="ECO:0000313" key="4">
    <source>
        <dbReference type="Proteomes" id="UP000265916"/>
    </source>
</evidence>
<comment type="similarity">
    <text evidence="1">Belongs to the 4-hydroxybenzoyl-CoA thioesterase family.</text>
</comment>
<dbReference type="GO" id="GO:0047617">
    <property type="term" value="F:fatty acyl-CoA hydrolase activity"/>
    <property type="evidence" value="ECO:0007669"/>
    <property type="project" value="TreeGrafter"/>
</dbReference>
<dbReference type="InterPro" id="IPR029069">
    <property type="entry name" value="HotDog_dom_sf"/>
</dbReference>
<name>A0A3A1YQA5_9GAMM</name>
<evidence type="ECO:0000256" key="1">
    <source>
        <dbReference type="ARBA" id="ARBA00005953"/>
    </source>
</evidence>
<dbReference type="SUPFAM" id="SSF54637">
    <property type="entry name" value="Thioesterase/thiol ester dehydrase-isomerase"/>
    <property type="match status" value="1"/>
</dbReference>
<dbReference type="PANTHER" id="PTHR31793">
    <property type="entry name" value="4-HYDROXYBENZOYL-COA THIOESTERASE FAMILY MEMBER"/>
    <property type="match status" value="1"/>
</dbReference>
<keyword evidence="2" id="KW-0378">Hydrolase</keyword>
<keyword evidence="4" id="KW-1185">Reference proteome</keyword>